<dbReference type="STRING" id="1229780.BN381_80342"/>
<reference evidence="4 5" key="1">
    <citation type="journal article" date="2013" name="ISME J.">
        <title>Metabolic model for the filamentous 'Candidatus Microthrix parvicella' based on genomic and metagenomic analyses.</title>
        <authorList>
            <person name="Jon McIlroy S."/>
            <person name="Kristiansen R."/>
            <person name="Albertsen M."/>
            <person name="Michael Karst S."/>
            <person name="Rossetti S."/>
            <person name="Lund Nielsen J."/>
            <person name="Tandoi V."/>
            <person name="James Seviour R."/>
            <person name="Nielsen P.H."/>
        </authorList>
    </citation>
    <scope>NUCLEOTIDE SEQUENCE [LARGE SCALE GENOMIC DNA]</scope>
    <source>
        <strain evidence="4 5">RN1</strain>
    </source>
</reference>
<dbReference type="InterPro" id="IPR015510">
    <property type="entry name" value="PGRP"/>
</dbReference>
<accession>R4Z7N4</accession>
<sequence length="600" mass="62968">MCGIRDCDHSEPSTVGRRKFLGAAAAAPLAMAPSMLGIPDAVASSSGLVTPARRFGRVDMPEIRRRTDWAPDLPVRKPIEAEDVKFLLVHHTADPDSNYQPDDVVGMLRKIYDYHTGAEKDWPDIAYNFFVDKFGRIWESRTGSVDSPLRGDATGGNQGFSQLCCFLGDFEAEQPPQEAVMSMIALLTWLADKHGLNMTPGATTTFTSRGSNKWPEGSEITTQTISTHRQMSETTCPGTACHELVTTRFQQMVSDQLPTKAPATTSSPATVSTTTPPTNDAATTTAATADSTAASADTEPSAQSTTAKPDTEEQAEAKIPVAADDDGGTNWPIALDASAAAATAAGALGYGLWSKSRSEEPTPLAATGSDFAASDASTLTAPLASDLIARPSPAEFVSLAGAGVGDDVPTATTVDSPVTWWRPGAPSGSAGAASADEVLVFWLAGSGYTRHSRDRIQSSMRSSLERLGGTAGSKPGPWFTQMLSTILPGLQHPADGGLVLGLATRSDCLALTVGNARIEVPGVAGNHRPRPSLPGIDPRSGMAHRWSIPAADLWVTTWLGGPGTLSVSPETIGSSQAARTDHEAELLGSTEGYLGVRLDR</sequence>
<dbReference type="RefSeq" id="WP_012230892.1">
    <property type="nucleotide sequence ID" value="NZ_HG422565.1"/>
</dbReference>
<comment type="similarity">
    <text evidence="1">Belongs to the N-acetylmuramoyl-L-alanine amidase 2 family.</text>
</comment>
<dbReference type="Gene3D" id="3.40.80.10">
    <property type="entry name" value="Peptidoglycan recognition protein-like"/>
    <property type="match status" value="1"/>
</dbReference>
<evidence type="ECO:0000313" key="4">
    <source>
        <dbReference type="EMBL" id="CCM65812.1"/>
    </source>
</evidence>
<feature type="compositionally biased region" description="Low complexity" evidence="2">
    <location>
        <begin position="258"/>
        <end position="302"/>
    </location>
</feature>
<dbReference type="GO" id="GO:0008745">
    <property type="term" value="F:N-acetylmuramoyl-L-alanine amidase activity"/>
    <property type="evidence" value="ECO:0007669"/>
    <property type="project" value="InterPro"/>
</dbReference>
<keyword evidence="5" id="KW-1185">Reference proteome</keyword>
<dbReference type="PROSITE" id="PS51318">
    <property type="entry name" value="TAT"/>
    <property type="match status" value="1"/>
</dbReference>
<dbReference type="PANTHER" id="PTHR11022">
    <property type="entry name" value="PEPTIDOGLYCAN RECOGNITION PROTEIN"/>
    <property type="match status" value="1"/>
</dbReference>
<dbReference type="SUPFAM" id="SSF55846">
    <property type="entry name" value="N-acetylmuramoyl-L-alanine amidase-like"/>
    <property type="match status" value="1"/>
</dbReference>
<proteinExistence type="inferred from homology"/>
<dbReference type="EMBL" id="CANL01000078">
    <property type="protein sequence ID" value="CCM65812.1"/>
    <property type="molecule type" value="Genomic_DNA"/>
</dbReference>
<dbReference type="InterPro" id="IPR006619">
    <property type="entry name" value="PGRP_domain_met/bac"/>
</dbReference>
<organism evidence="4 5">
    <name type="scientific">Candidatus Neomicrothrix parvicella RN1</name>
    <dbReference type="NCBI Taxonomy" id="1229780"/>
    <lineage>
        <taxon>Bacteria</taxon>
        <taxon>Bacillati</taxon>
        <taxon>Actinomycetota</taxon>
        <taxon>Acidimicrobiia</taxon>
        <taxon>Acidimicrobiales</taxon>
        <taxon>Microthrixaceae</taxon>
        <taxon>Candidatus Neomicrothrix</taxon>
    </lineage>
</organism>
<feature type="region of interest" description="Disordered" evidence="2">
    <location>
        <begin position="256"/>
        <end position="316"/>
    </location>
</feature>
<dbReference type="Pfam" id="PF01510">
    <property type="entry name" value="Amidase_2"/>
    <property type="match status" value="1"/>
</dbReference>
<dbReference type="InterPro" id="IPR002502">
    <property type="entry name" value="Amidase_domain"/>
</dbReference>
<evidence type="ECO:0000259" key="3">
    <source>
        <dbReference type="SMART" id="SM00701"/>
    </source>
</evidence>
<dbReference type="AlphaFoldDB" id="R4Z7N4"/>
<gene>
    <name evidence="4" type="ORF">BN381_80342</name>
</gene>
<dbReference type="InterPro" id="IPR006311">
    <property type="entry name" value="TAT_signal"/>
</dbReference>
<dbReference type="SMART" id="SM00701">
    <property type="entry name" value="PGRP"/>
    <property type="match status" value="1"/>
</dbReference>
<dbReference type="GO" id="GO:0008270">
    <property type="term" value="F:zinc ion binding"/>
    <property type="evidence" value="ECO:0007669"/>
    <property type="project" value="InterPro"/>
</dbReference>
<dbReference type="GO" id="GO:0009253">
    <property type="term" value="P:peptidoglycan catabolic process"/>
    <property type="evidence" value="ECO:0007669"/>
    <property type="project" value="InterPro"/>
</dbReference>
<dbReference type="CDD" id="cd06583">
    <property type="entry name" value="PGRP"/>
    <property type="match status" value="1"/>
</dbReference>
<evidence type="ECO:0000256" key="2">
    <source>
        <dbReference type="SAM" id="MobiDB-lite"/>
    </source>
</evidence>
<dbReference type="InterPro" id="IPR036505">
    <property type="entry name" value="Amidase/PGRP_sf"/>
</dbReference>
<dbReference type="OrthoDB" id="514320at2"/>
<feature type="domain" description="Peptidoglycan recognition protein family" evidence="3">
    <location>
        <begin position="61"/>
        <end position="211"/>
    </location>
</feature>
<comment type="caution">
    <text evidence="4">The sequence shown here is derived from an EMBL/GenBank/DDBJ whole genome shotgun (WGS) entry which is preliminary data.</text>
</comment>
<name>R4Z7N4_9ACTN</name>
<dbReference type="HOGENOM" id="CLU_454695_0_0_11"/>
<dbReference type="Proteomes" id="UP000018291">
    <property type="component" value="Unassembled WGS sequence"/>
</dbReference>
<evidence type="ECO:0000256" key="1">
    <source>
        <dbReference type="ARBA" id="ARBA00007553"/>
    </source>
</evidence>
<evidence type="ECO:0000313" key="5">
    <source>
        <dbReference type="Proteomes" id="UP000018291"/>
    </source>
</evidence>
<protein>
    <recommendedName>
        <fullName evidence="3">Peptidoglycan recognition protein family domain-containing protein</fullName>
    </recommendedName>
</protein>
<dbReference type="PANTHER" id="PTHR11022:SF41">
    <property type="entry name" value="PEPTIDOGLYCAN-RECOGNITION PROTEIN LC-RELATED"/>
    <property type="match status" value="1"/>
</dbReference>
<dbReference type="eggNOG" id="COG2247">
    <property type="taxonomic scope" value="Bacteria"/>
</dbReference>